<dbReference type="Proteomes" id="UP000248012">
    <property type="component" value="Unassembled WGS sequence"/>
</dbReference>
<accession>A0A2V4N0S5</accession>
<organism evidence="1 2">
    <name type="scientific">Litorivita pollutaquae</name>
    <dbReference type="NCBI Taxonomy" id="2200892"/>
    <lineage>
        <taxon>Bacteria</taxon>
        <taxon>Pseudomonadati</taxon>
        <taxon>Pseudomonadota</taxon>
        <taxon>Alphaproteobacteria</taxon>
        <taxon>Rhodobacterales</taxon>
        <taxon>Paracoccaceae</taxon>
        <taxon>Litorivita</taxon>
    </lineage>
</organism>
<keyword evidence="2" id="KW-1185">Reference proteome</keyword>
<dbReference type="EMBL" id="QFVT01000003">
    <property type="protein sequence ID" value="PYC48444.1"/>
    <property type="molecule type" value="Genomic_DNA"/>
</dbReference>
<proteinExistence type="predicted"/>
<sequence length="83" mass="9098">MIWHRRPFFYAQPDGAYCINVAAVGEHSGAAEFFASVGSAVRVVLISGSFSADRMRRTWHDPRTHPDLVLAAVPMARSAKIGI</sequence>
<gene>
    <name evidence="1" type="ORF">DI396_05570</name>
</gene>
<dbReference type="AlphaFoldDB" id="A0A2V4N0S5"/>
<comment type="caution">
    <text evidence="1">The sequence shown here is derived from an EMBL/GenBank/DDBJ whole genome shotgun (WGS) entry which is preliminary data.</text>
</comment>
<reference evidence="1 2" key="1">
    <citation type="submission" date="2018-05" db="EMBL/GenBank/DDBJ databases">
        <title>Oceanovita maritima gen. nov., sp. nov., a marine bacterium in the family Rhodobacteraceae isolated from surface seawater of Lundu port Xiamen, China.</title>
        <authorList>
            <person name="Hetharua B.H."/>
            <person name="Min D."/>
            <person name="Liao H."/>
            <person name="Tian Y."/>
        </authorList>
    </citation>
    <scope>NUCLEOTIDE SEQUENCE [LARGE SCALE GENOMIC DNA]</scope>
    <source>
        <strain evidence="1 2">FSX-11</strain>
    </source>
</reference>
<evidence type="ECO:0000313" key="2">
    <source>
        <dbReference type="Proteomes" id="UP000248012"/>
    </source>
</evidence>
<evidence type="ECO:0000313" key="1">
    <source>
        <dbReference type="EMBL" id="PYC48444.1"/>
    </source>
</evidence>
<name>A0A2V4N0S5_9RHOB</name>
<protein>
    <submittedName>
        <fullName evidence="1">Uncharacterized protein</fullName>
    </submittedName>
</protein>
<dbReference type="OrthoDB" id="9802481at2"/>